<keyword evidence="6 9" id="KW-1133">Transmembrane helix</keyword>
<evidence type="ECO:0000256" key="6">
    <source>
        <dbReference type="ARBA" id="ARBA00022989"/>
    </source>
</evidence>
<evidence type="ECO:0000313" key="12">
    <source>
        <dbReference type="Proteomes" id="UP000266389"/>
    </source>
</evidence>
<dbReference type="Pfam" id="PF03448">
    <property type="entry name" value="MgtE_N"/>
    <property type="match status" value="1"/>
</dbReference>
<dbReference type="Pfam" id="PF00571">
    <property type="entry name" value="CBS"/>
    <property type="match status" value="2"/>
</dbReference>
<evidence type="ECO:0000256" key="5">
    <source>
        <dbReference type="ARBA" id="ARBA00022842"/>
    </source>
</evidence>
<dbReference type="PANTHER" id="PTHR43773">
    <property type="entry name" value="MAGNESIUM TRANSPORTER MGTE"/>
    <property type="match status" value="1"/>
</dbReference>
<keyword evidence="4 9" id="KW-0812">Transmembrane</keyword>
<keyword evidence="9" id="KW-1003">Cell membrane</keyword>
<feature type="transmembrane region" description="Helical" evidence="9">
    <location>
        <begin position="362"/>
        <end position="381"/>
    </location>
</feature>
<dbReference type="SMART" id="SM00924">
    <property type="entry name" value="MgtE_N"/>
    <property type="match status" value="1"/>
</dbReference>
<evidence type="ECO:0000256" key="1">
    <source>
        <dbReference type="ARBA" id="ARBA00004141"/>
    </source>
</evidence>
<dbReference type="NCBIfam" id="TIGR00400">
    <property type="entry name" value="mgtE"/>
    <property type="match status" value="1"/>
</dbReference>
<accession>A0A395LX03</accession>
<evidence type="ECO:0000256" key="8">
    <source>
        <dbReference type="PROSITE-ProRule" id="PRU00703"/>
    </source>
</evidence>
<dbReference type="Gene3D" id="1.10.357.20">
    <property type="entry name" value="SLC41 divalent cation transporters, integral membrane domain"/>
    <property type="match status" value="1"/>
</dbReference>
<comment type="similarity">
    <text evidence="2 9">Belongs to the SLC41A transporter family.</text>
</comment>
<dbReference type="InterPro" id="IPR006669">
    <property type="entry name" value="MgtE_transporter"/>
</dbReference>
<evidence type="ECO:0000256" key="2">
    <source>
        <dbReference type="ARBA" id="ARBA00009749"/>
    </source>
</evidence>
<evidence type="ECO:0000259" key="10">
    <source>
        <dbReference type="PROSITE" id="PS51371"/>
    </source>
</evidence>
<keyword evidence="9" id="KW-0479">Metal-binding</keyword>
<dbReference type="InterPro" id="IPR006668">
    <property type="entry name" value="Mg_transptr_MgtE_intracell_dom"/>
</dbReference>
<dbReference type="SUPFAM" id="SSF158791">
    <property type="entry name" value="MgtE N-terminal domain-like"/>
    <property type="match status" value="1"/>
</dbReference>
<dbReference type="Pfam" id="PF01769">
    <property type="entry name" value="MgtE"/>
    <property type="match status" value="1"/>
</dbReference>
<dbReference type="SMART" id="SM00116">
    <property type="entry name" value="CBS"/>
    <property type="match status" value="2"/>
</dbReference>
<keyword evidence="5 9" id="KW-0460">Magnesium</keyword>
<evidence type="ECO:0000256" key="3">
    <source>
        <dbReference type="ARBA" id="ARBA00022448"/>
    </source>
</evidence>
<dbReference type="GO" id="GO:0005886">
    <property type="term" value="C:plasma membrane"/>
    <property type="evidence" value="ECO:0007669"/>
    <property type="project" value="UniProtKB-SubCell"/>
</dbReference>
<evidence type="ECO:0000256" key="9">
    <source>
        <dbReference type="RuleBase" id="RU362011"/>
    </source>
</evidence>
<keyword evidence="7 9" id="KW-0472">Membrane</keyword>
<feature type="domain" description="CBS" evidence="10">
    <location>
        <begin position="200"/>
        <end position="256"/>
    </location>
</feature>
<evidence type="ECO:0000313" key="11">
    <source>
        <dbReference type="EMBL" id="RFM23125.1"/>
    </source>
</evidence>
<dbReference type="PROSITE" id="PS51371">
    <property type="entry name" value="CBS"/>
    <property type="match status" value="2"/>
</dbReference>
<keyword evidence="3 9" id="KW-0813">Transport</keyword>
<comment type="caution">
    <text evidence="11">The sequence shown here is derived from an EMBL/GenBank/DDBJ whole genome shotgun (WGS) entry which is preliminary data.</text>
</comment>
<name>A0A395LX03_9BACT</name>
<dbReference type="InterPro" id="IPR046342">
    <property type="entry name" value="CBS_dom_sf"/>
</dbReference>
<dbReference type="Proteomes" id="UP000266389">
    <property type="component" value="Unassembled WGS sequence"/>
</dbReference>
<feature type="transmembrane region" description="Helical" evidence="9">
    <location>
        <begin position="433"/>
        <end position="458"/>
    </location>
</feature>
<dbReference type="Gene3D" id="1.25.60.10">
    <property type="entry name" value="MgtE N-terminal domain-like"/>
    <property type="match status" value="1"/>
</dbReference>
<dbReference type="GO" id="GO:0015095">
    <property type="term" value="F:magnesium ion transmembrane transporter activity"/>
    <property type="evidence" value="ECO:0007669"/>
    <property type="project" value="UniProtKB-UniRule"/>
</dbReference>
<dbReference type="InterPro" id="IPR000644">
    <property type="entry name" value="CBS_dom"/>
</dbReference>
<dbReference type="InterPro" id="IPR038076">
    <property type="entry name" value="MgtE_N_sf"/>
</dbReference>
<dbReference type="InterPro" id="IPR006667">
    <property type="entry name" value="SLC41_membr_dom"/>
</dbReference>
<comment type="subunit">
    <text evidence="9">Homodimer.</text>
</comment>
<dbReference type="CDD" id="cd04606">
    <property type="entry name" value="CBS_pair_Mg_transporter"/>
    <property type="match status" value="1"/>
</dbReference>
<organism evidence="11 12">
    <name type="scientific">Candidatus Thermochlorobacter aerophilus</name>
    <dbReference type="NCBI Taxonomy" id="1868324"/>
    <lineage>
        <taxon>Bacteria</taxon>
        <taxon>Pseudomonadati</taxon>
        <taxon>Chlorobiota</taxon>
        <taxon>Chlorobiia</taxon>
        <taxon>Chlorobiales</taxon>
        <taxon>Candidatus Thermochlorobacteriaceae</taxon>
        <taxon>Candidatus Thermochlorobacter</taxon>
    </lineage>
</organism>
<keyword evidence="8" id="KW-0129">CBS domain</keyword>
<dbReference type="InterPro" id="IPR036739">
    <property type="entry name" value="SLC41_membr_dom_sf"/>
</dbReference>
<evidence type="ECO:0000256" key="4">
    <source>
        <dbReference type="ARBA" id="ARBA00022692"/>
    </source>
</evidence>
<proteinExistence type="inferred from homology"/>
<evidence type="ECO:0000256" key="7">
    <source>
        <dbReference type="ARBA" id="ARBA00023136"/>
    </source>
</evidence>
<dbReference type="AlphaFoldDB" id="A0A395LX03"/>
<reference evidence="11 12" key="1">
    <citation type="journal article" date="2011" name="ISME J.">
        <title>Community ecology of hot spring cyanobacterial mats: predominant populations and their functional potential.</title>
        <authorList>
            <person name="Klatt C.G."/>
            <person name="Wood J.M."/>
            <person name="Rusch D.B."/>
            <person name="Bateson M.M."/>
            <person name="Hamamura N."/>
            <person name="Heidelberg J.F."/>
            <person name="Grossman A.R."/>
            <person name="Bhaya D."/>
            <person name="Cohan F.M."/>
            <person name="Kuhl M."/>
            <person name="Bryant D.A."/>
            <person name="Ward D.M."/>
        </authorList>
    </citation>
    <scope>NUCLEOTIDE SEQUENCE [LARGE SCALE GENOMIC DNA]</scope>
    <source>
        <strain evidence="11">OS</strain>
    </source>
</reference>
<feature type="transmembrane region" description="Helical" evidence="9">
    <location>
        <begin position="286"/>
        <end position="306"/>
    </location>
</feature>
<dbReference type="SUPFAM" id="SSF161093">
    <property type="entry name" value="MgtE membrane domain-like"/>
    <property type="match status" value="1"/>
</dbReference>
<dbReference type="GO" id="GO:0046872">
    <property type="term" value="F:metal ion binding"/>
    <property type="evidence" value="ECO:0007669"/>
    <property type="project" value="UniProtKB-KW"/>
</dbReference>
<dbReference type="SUPFAM" id="SSF54631">
    <property type="entry name" value="CBS-domain pair"/>
    <property type="match status" value="1"/>
</dbReference>
<gene>
    <name evidence="11" type="primary">mgtE</name>
    <name evidence="11" type="ORF">D0433_12720</name>
</gene>
<sequence>MRNELLFQTSDSELKQRLIDYASVLNKMPVVEVAELLEKLESDYDRIDVMSQFPIDRQALILADLPVTVQLSLFNAMSRKAFATIFEQMPTQSQVDFFQFLSKKAQTEILPFLSKSVRENILRLSAYPPDTAGGIMSLDYASVFERMTCAEAIAKVRADAPSKKLVYYAYVVNDEQTLLGFVTLKDLIMADPAQMIADVVHREFVFAYVDEDREEVAKKIEKYDLIAIPVVNRQMQLMGVVTHDEAIDIIRAEHTEDLEKFMGIAQRDTELNYLETSSWKHFQKRVTWVVTLAAVGIISGMIIHNYEKALEKMLILALYMPMVADTGGNVGSQAATVIVRALALGEFSVREWLKVIWKETKVSSLLALCLGVLAFAKVLFLSWETEIPAEYSLVKIAFVISLALSFQVITATLIGAALPLIVKAFGGDPAVAASPAITTVVDITGLLIYFGVASLFFAF</sequence>
<dbReference type="Gene3D" id="3.10.580.10">
    <property type="entry name" value="CBS-domain"/>
    <property type="match status" value="1"/>
</dbReference>
<protein>
    <recommendedName>
        <fullName evidence="9">Magnesium transporter MgtE</fullName>
    </recommendedName>
</protein>
<dbReference type="EMBL" id="PHFL01000070">
    <property type="protein sequence ID" value="RFM23125.1"/>
    <property type="molecule type" value="Genomic_DNA"/>
</dbReference>
<feature type="domain" description="CBS" evidence="10">
    <location>
        <begin position="136"/>
        <end position="199"/>
    </location>
</feature>
<comment type="function">
    <text evidence="9">Acts as a magnesium transporter.</text>
</comment>
<dbReference type="PANTHER" id="PTHR43773:SF1">
    <property type="entry name" value="MAGNESIUM TRANSPORTER MGTE"/>
    <property type="match status" value="1"/>
</dbReference>
<comment type="subcellular location">
    <subcellularLocation>
        <location evidence="9">Cell membrane</location>
        <topology evidence="9">Multi-pass membrane protein</topology>
    </subcellularLocation>
    <subcellularLocation>
        <location evidence="1">Membrane</location>
        <topology evidence="1">Multi-pass membrane protein</topology>
    </subcellularLocation>
</comment>
<feature type="transmembrane region" description="Helical" evidence="9">
    <location>
        <begin position="393"/>
        <end position="421"/>
    </location>
</feature>
<comment type="caution">
    <text evidence="9">Lacks conserved residue(s) required for the propagation of feature annotation.</text>
</comment>